<dbReference type="PROSITE" id="PS00379">
    <property type="entry name" value="CDP_ALCOHOL_P_TRANSF"/>
    <property type="match status" value="1"/>
</dbReference>
<organism evidence="19 20">
    <name type="scientific">Azomonas macrocytogenes</name>
    <name type="common">Azotobacter macrocytogenes</name>
    <dbReference type="NCBI Taxonomy" id="69962"/>
    <lineage>
        <taxon>Bacteria</taxon>
        <taxon>Pseudomonadati</taxon>
        <taxon>Pseudomonadota</taxon>
        <taxon>Gammaproteobacteria</taxon>
        <taxon>Pseudomonadales</taxon>
        <taxon>Pseudomonadaceae</taxon>
        <taxon>Azomonas</taxon>
    </lineage>
</organism>
<evidence type="ECO:0000256" key="11">
    <source>
        <dbReference type="ARBA" id="ARBA00023098"/>
    </source>
</evidence>
<reference evidence="19 20" key="1">
    <citation type="submission" date="2020-08" db="EMBL/GenBank/DDBJ databases">
        <title>Genomic Encyclopedia of Type Strains, Phase III (KMG-III): the genomes of soil and plant-associated and newly described type strains.</title>
        <authorList>
            <person name="Whitman W."/>
        </authorList>
    </citation>
    <scope>NUCLEOTIDE SEQUENCE [LARGE SCALE GENOMIC DNA]</scope>
    <source>
        <strain evidence="19 20">CECT 4462</strain>
    </source>
</reference>
<evidence type="ECO:0000256" key="13">
    <source>
        <dbReference type="ARBA" id="ARBA00023209"/>
    </source>
</evidence>
<dbReference type="Gene3D" id="1.20.120.1760">
    <property type="match status" value="1"/>
</dbReference>
<protein>
    <recommendedName>
        <fullName evidence="6 16">CDP-diacylglycerol--glycerol-3-phosphate 3-phosphatidyltransferase</fullName>
        <ecNumber evidence="5 16">2.7.8.5</ecNumber>
    </recommendedName>
</protein>
<evidence type="ECO:0000256" key="5">
    <source>
        <dbReference type="ARBA" id="ARBA00013170"/>
    </source>
</evidence>
<dbReference type="Proteomes" id="UP000549250">
    <property type="component" value="Unassembled WGS sequence"/>
</dbReference>
<keyword evidence="13" id="KW-0594">Phospholipid biosynthesis</keyword>
<dbReference type="GO" id="GO:0046474">
    <property type="term" value="P:glycerophospholipid biosynthetic process"/>
    <property type="evidence" value="ECO:0007669"/>
    <property type="project" value="TreeGrafter"/>
</dbReference>
<feature type="transmembrane region" description="Helical" evidence="18">
    <location>
        <begin position="87"/>
        <end position="109"/>
    </location>
</feature>
<evidence type="ECO:0000256" key="16">
    <source>
        <dbReference type="NCBIfam" id="TIGR00560"/>
    </source>
</evidence>
<evidence type="ECO:0000256" key="12">
    <source>
        <dbReference type="ARBA" id="ARBA00023136"/>
    </source>
</evidence>
<gene>
    <name evidence="19" type="ORF">FHR87_002387</name>
</gene>
<evidence type="ECO:0000256" key="8">
    <source>
        <dbReference type="ARBA" id="ARBA00022679"/>
    </source>
</evidence>
<evidence type="ECO:0000256" key="10">
    <source>
        <dbReference type="ARBA" id="ARBA00022989"/>
    </source>
</evidence>
<dbReference type="EMBL" id="JACHXI010000011">
    <property type="protein sequence ID" value="MBB3103977.1"/>
    <property type="molecule type" value="Genomic_DNA"/>
</dbReference>
<feature type="transmembrane region" description="Helical" evidence="18">
    <location>
        <begin position="156"/>
        <end position="179"/>
    </location>
</feature>
<evidence type="ECO:0000256" key="3">
    <source>
        <dbReference type="ARBA" id="ARBA00005042"/>
    </source>
</evidence>
<dbReference type="AlphaFoldDB" id="A0A839T363"/>
<evidence type="ECO:0000256" key="14">
    <source>
        <dbReference type="ARBA" id="ARBA00023264"/>
    </source>
</evidence>
<dbReference type="FunFam" id="1.20.120.1760:FF:000008">
    <property type="entry name" value="CDP-diacylglycerol--glycerol-3-phosphate 3-phosphatidyltransferase 2"/>
    <property type="match status" value="1"/>
</dbReference>
<dbReference type="NCBIfam" id="TIGR00560">
    <property type="entry name" value="pgsA"/>
    <property type="match status" value="1"/>
</dbReference>
<proteinExistence type="inferred from homology"/>
<dbReference type="GO" id="GO:0005737">
    <property type="term" value="C:cytoplasm"/>
    <property type="evidence" value="ECO:0007669"/>
    <property type="project" value="UniProtKB-ARBA"/>
</dbReference>
<evidence type="ECO:0000256" key="17">
    <source>
        <dbReference type="RuleBase" id="RU003750"/>
    </source>
</evidence>
<comment type="catalytic activity">
    <reaction evidence="15">
        <text>a CDP-1,2-diacyl-sn-glycerol + sn-glycerol 3-phosphate = a 1,2-diacyl-sn-glycero-3-phospho-(1'-sn-glycero-3'-phosphate) + CMP + H(+)</text>
        <dbReference type="Rhea" id="RHEA:12593"/>
        <dbReference type="ChEBI" id="CHEBI:15378"/>
        <dbReference type="ChEBI" id="CHEBI:57597"/>
        <dbReference type="ChEBI" id="CHEBI:58332"/>
        <dbReference type="ChEBI" id="CHEBI:60110"/>
        <dbReference type="ChEBI" id="CHEBI:60377"/>
        <dbReference type="EC" id="2.7.8.5"/>
    </reaction>
</comment>
<dbReference type="GO" id="GO:0036094">
    <property type="term" value="F:small molecule binding"/>
    <property type="evidence" value="ECO:0007669"/>
    <property type="project" value="UniProtKB-ARBA"/>
</dbReference>
<dbReference type="InterPro" id="IPR004570">
    <property type="entry name" value="Phosphatidylglycerol_P_synth"/>
</dbReference>
<comment type="pathway">
    <text evidence="3">Phospholipid metabolism; phosphatidylglycerol biosynthesis; phosphatidylglycerol from CDP-diacylglycerol: step 1/2.</text>
</comment>
<evidence type="ECO:0000313" key="20">
    <source>
        <dbReference type="Proteomes" id="UP000549250"/>
    </source>
</evidence>
<evidence type="ECO:0000256" key="7">
    <source>
        <dbReference type="ARBA" id="ARBA00022516"/>
    </source>
</evidence>
<keyword evidence="9 18" id="KW-0812">Transmembrane</keyword>
<evidence type="ECO:0000256" key="1">
    <source>
        <dbReference type="ARBA" id="ARBA00001936"/>
    </source>
</evidence>
<evidence type="ECO:0000256" key="18">
    <source>
        <dbReference type="SAM" id="Phobius"/>
    </source>
</evidence>
<evidence type="ECO:0000256" key="9">
    <source>
        <dbReference type="ARBA" id="ARBA00022692"/>
    </source>
</evidence>
<dbReference type="InterPro" id="IPR000462">
    <property type="entry name" value="CDP-OH_P_trans"/>
</dbReference>
<dbReference type="PIRSF" id="PIRSF000847">
    <property type="entry name" value="Phos_ph_gly_syn"/>
    <property type="match status" value="1"/>
</dbReference>
<dbReference type="GO" id="GO:0008444">
    <property type="term" value="F:CDP-diacylglycerol-glycerol-3-phosphate 3-phosphatidyltransferase activity"/>
    <property type="evidence" value="ECO:0007669"/>
    <property type="project" value="UniProtKB-UniRule"/>
</dbReference>
<dbReference type="PANTHER" id="PTHR14269">
    <property type="entry name" value="CDP-DIACYLGLYCEROL--GLYCEROL-3-PHOSPHATE 3-PHOSPHATIDYLTRANSFERASE-RELATED"/>
    <property type="match status" value="1"/>
</dbReference>
<keyword evidence="11" id="KW-0443">Lipid metabolism</keyword>
<evidence type="ECO:0000256" key="4">
    <source>
        <dbReference type="ARBA" id="ARBA00010441"/>
    </source>
</evidence>
<feature type="transmembrane region" description="Helical" evidence="18">
    <location>
        <begin position="130"/>
        <end position="150"/>
    </location>
</feature>
<dbReference type="Pfam" id="PF01066">
    <property type="entry name" value="CDP-OH_P_transf"/>
    <property type="match status" value="1"/>
</dbReference>
<evidence type="ECO:0000256" key="2">
    <source>
        <dbReference type="ARBA" id="ARBA00004141"/>
    </source>
</evidence>
<sequence length="183" mass="20394">MNIPNFLTVLRVLLIPLFVLLFSIHAHWSYLAASTVFTIASLTDWLDGYLARRLQQTTSLGAFLDPVADKLMVTTALVLLVEEHANLWLTMPAIIIIGREIVVSALREWMAEIGARAKVAVSRQGKWKTAAQMVALIILLANTPVLTFWVGLGYMLLTVAAVLTLWSMLLYLTVAWPYLKNGK</sequence>
<keyword evidence="20" id="KW-1185">Reference proteome</keyword>
<comment type="caution">
    <text evidence="19">The sequence shown here is derived from an EMBL/GenBank/DDBJ whole genome shotgun (WGS) entry which is preliminary data.</text>
</comment>
<keyword evidence="7" id="KW-0444">Lipid biosynthesis</keyword>
<dbReference type="EC" id="2.7.8.5" evidence="5 16"/>
<dbReference type="GO" id="GO:0050793">
    <property type="term" value="P:regulation of developmental process"/>
    <property type="evidence" value="ECO:0007669"/>
    <property type="project" value="UniProtKB-ARBA"/>
</dbReference>
<keyword evidence="8 17" id="KW-0808">Transferase</keyword>
<dbReference type="InterPro" id="IPR048254">
    <property type="entry name" value="CDP_ALCOHOL_P_TRANSF_CS"/>
</dbReference>
<dbReference type="InterPro" id="IPR043130">
    <property type="entry name" value="CDP-OH_PTrfase_TM_dom"/>
</dbReference>
<evidence type="ECO:0000313" key="19">
    <source>
        <dbReference type="EMBL" id="MBB3103977.1"/>
    </source>
</evidence>
<feature type="transmembrane region" description="Helical" evidence="18">
    <location>
        <begin position="7"/>
        <end position="24"/>
    </location>
</feature>
<dbReference type="InterPro" id="IPR050324">
    <property type="entry name" value="CDP-alcohol_PTase-I"/>
</dbReference>
<evidence type="ECO:0000256" key="6">
    <source>
        <dbReference type="ARBA" id="ARBA00014944"/>
    </source>
</evidence>
<comment type="subcellular location">
    <subcellularLocation>
        <location evidence="2">Membrane</location>
        <topology evidence="2">Multi-pass membrane protein</topology>
    </subcellularLocation>
</comment>
<comment type="cofactor">
    <cofactor evidence="1">
        <name>Mn(2+)</name>
        <dbReference type="ChEBI" id="CHEBI:29035"/>
    </cofactor>
</comment>
<dbReference type="RefSeq" id="WP_183166886.1">
    <property type="nucleotide sequence ID" value="NZ_JACHXI010000011.1"/>
</dbReference>
<evidence type="ECO:0000256" key="15">
    <source>
        <dbReference type="ARBA" id="ARBA00048586"/>
    </source>
</evidence>
<dbReference type="PANTHER" id="PTHR14269:SF62">
    <property type="entry name" value="CDP-DIACYLGLYCEROL--GLYCEROL-3-PHOSPHATE 3-PHOSPHATIDYLTRANSFERASE 1, CHLOROPLASTIC"/>
    <property type="match status" value="1"/>
</dbReference>
<dbReference type="GO" id="GO:0005886">
    <property type="term" value="C:plasma membrane"/>
    <property type="evidence" value="ECO:0007669"/>
    <property type="project" value="TreeGrafter"/>
</dbReference>
<keyword evidence="10 18" id="KW-1133">Transmembrane helix</keyword>
<accession>A0A839T363</accession>
<keyword evidence="12 18" id="KW-0472">Membrane</keyword>
<name>A0A839T363_AZOMA</name>
<keyword evidence="14" id="KW-1208">Phospholipid metabolism</keyword>
<comment type="similarity">
    <text evidence="4 17">Belongs to the CDP-alcohol phosphatidyltransferase class-I family.</text>
</comment>